<evidence type="ECO:0000259" key="3">
    <source>
        <dbReference type="PROSITE" id="PS50113"/>
    </source>
</evidence>
<dbReference type="InterPro" id="IPR000700">
    <property type="entry name" value="PAS-assoc_C"/>
</dbReference>
<dbReference type="PANTHER" id="PTHR44757:SF2">
    <property type="entry name" value="BIOFILM ARCHITECTURE MAINTENANCE PROTEIN MBAA"/>
    <property type="match status" value="1"/>
</dbReference>
<dbReference type="InterPro" id="IPR000014">
    <property type="entry name" value="PAS"/>
</dbReference>
<dbReference type="PANTHER" id="PTHR44757">
    <property type="entry name" value="DIGUANYLATE CYCLASE DGCP"/>
    <property type="match status" value="1"/>
</dbReference>
<dbReference type="InterPro" id="IPR035919">
    <property type="entry name" value="EAL_sf"/>
</dbReference>
<dbReference type="InterPro" id="IPR000160">
    <property type="entry name" value="GGDEF_dom"/>
</dbReference>
<dbReference type="Pfam" id="PF00990">
    <property type="entry name" value="GGDEF"/>
    <property type="match status" value="1"/>
</dbReference>
<dbReference type="Gene3D" id="3.30.70.270">
    <property type="match status" value="1"/>
</dbReference>
<dbReference type="Proteomes" id="UP001596237">
    <property type="component" value="Unassembled WGS sequence"/>
</dbReference>
<accession>A0ABW1WVA1</accession>
<dbReference type="InterPro" id="IPR035965">
    <property type="entry name" value="PAS-like_dom_sf"/>
</dbReference>
<dbReference type="Gene3D" id="3.30.450.20">
    <property type="entry name" value="PAS domain"/>
    <property type="match status" value="2"/>
</dbReference>
<evidence type="ECO:0000256" key="1">
    <source>
        <dbReference type="SAM" id="MobiDB-lite"/>
    </source>
</evidence>
<dbReference type="Pfam" id="PF00563">
    <property type="entry name" value="EAL"/>
    <property type="match status" value="1"/>
</dbReference>
<dbReference type="SMART" id="SM00091">
    <property type="entry name" value="PAS"/>
    <property type="match status" value="2"/>
</dbReference>
<dbReference type="SUPFAM" id="SSF141868">
    <property type="entry name" value="EAL domain-like"/>
    <property type="match status" value="1"/>
</dbReference>
<dbReference type="CDD" id="cd01948">
    <property type="entry name" value="EAL"/>
    <property type="match status" value="1"/>
</dbReference>
<evidence type="ECO:0000259" key="5">
    <source>
        <dbReference type="PROSITE" id="PS50887"/>
    </source>
</evidence>
<gene>
    <name evidence="6" type="ORF">ACFQDP_24245</name>
</gene>
<dbReference type="Pfam" id="PF12860">
    <property type="entry name" value="PAS_7"/>
    <property type="match status" value="1"/>
</dbReference>
<evidence type="ECO:0000259" key="4">
    <source>
        <dbReference type="PROSITE" id="PS50883"/>
    </source>
</evidence>
<dbReference type="InterPro" id="IPR029787">
    <property type="entry name" value="Nucleotide_cyclase"/>
</dbReference>
<feature type="region of interest" description="Disordered" evidence="1">
    <location>
        <begin position="660"/>
        <end position="704"/>
    </location>
</feature>
<feature type="domain" description="PAS" evidence="2">
    <location>
        <begin position="8"/>
        <end position="53"/>
    </location>
</feature>
<dbReference type="SUPFAM" id="SSF55073">
    <property type="entry name" value="Nucleotide cyclase"/>
    <property type="match status" value="1"/>
</dbReference>
<dbReference type="InterPro" id="IPR052155">
    <property type="entry name" value="Biofilm_reg_signaling"/>
</dbReference>
<dbReference type="Gene3D" id="3.20.20.450">
    <property type="entry name" value="EAL domain"/>
    <property type="match status" value="1"/>
</dbReference>
<evidence type="ECO:0000313" key="7">
    <source>
        <dbReference type="Proteomes" id="UP001596237"/>
    </source>
</evidence>
<sequence>MPPPPDDADVLYRLLVEGVKDYAIYMLSPDGVVVNWNEGAQRAQGYTADEIVGCHFSCFYTVQDRVAGVPERSLGIARETGRFEAEGWRLRKDGSCFWTHVVIDAIHDSGGRLIGFAKITRDCTERRAAALKLETALANLDLALSNMTQGLCLIDGGGRVVLANERLCQIVAAPSCEALAGAPIRELLRDGLSEEASALFARDHLRSDLDCTVPALSEIVHRDRILSVTTRRLPDGGCVSTFVDITERRRFEDRIQYLALHDSLTGLANRAALHAVLDEALASSTGEPWAILCIDLDRFKPINDTFGHSVGDRILQEVAHRLRRAVPAPEFLARLGGDEFTLVLRPDAPGRLEGTARQVLDLLGQPYLVGRLSVRVGASIGIAVAPPAGGDPDTLLRHAGLALQAAKKEGWNRYALYDPEMGERVAERASLEAELRRALEEGAFALHYQPIVRARTGAIIGYEALLRWPRADGEAISPATFVPVAEEAGLMPEIGAWVLAEACREAAGWPDHLTVAVNISATQLRSGLVIQAVEGALTGSGLAPHRLEVEITETALLENRELALCLLRRLRALGVMIALDDFGTGYSSLSFVHTFPLTRIKIDRSFVRGLGRDSQSTAIVWAIIGLSRSLGLAVTAEGVETEEQHRLLARKRGLDLQGFLFGRPEAPPRGTPGATGPRPKPPGPTTGSETSGGSGGRPITARGP</sequence>
<feature type="domain" description="GGDEF" evidence="5">
    <location>
        <begin position="287"/>
        <end position="419"/>
    </location>
</feature>
<dbReference type="PROSITE" id="PS50883">
    <property type="entry name" value="EAL"/>
    <property type="match status" value="1"/>
</dbReference>
<organism evidence="6 7">
    <name type="scientific">Methylorubrum zatmanii</name>
    <dbReference type="NCBI Taxonomy" id="29429"/>
    <lineage>
        <taxon>Bacteria</taxon>
        <taxon>Pseudomonadati</taxon>
        <taxon>Pseudomonadota</taxon>
        <taxon>Alphaproteobacteria</taxon>
        <taxon>Hyphomicrobiales</taxon>
        <taxon>Methylobacteriaceae</taxon>
        <taxon>Methylorubrum</taxon>
    </lineage>
</organism>
<dbReference type="SUPFAM" id="SSF55785">
    <property type="entry name" value="PYP-like sensor domain (PAS domain)"/>
    <property type="match status" value="2"/>
</dbReference>
<dbReference type="InterPro" id="IPR043128">
    <property type="entry name" value="Rev_trsase/Diguanyl_cyclase"/>
</dbReference>
<dbReference type="NCBIfam" id="TIGR00229">
    <property type="entry name" value="sensory_box"/>
    <property type="match status" value="1"/>
</dbReference>
<dbReference type="CDD" id="cd00130">
    <property type="entry name" value="PAS"/>
    <property type="match status" value="1"/>
</dbReference>
<dbReference type="PROSITE" id="PS50887">
    <property type="entry name" value="GGDEF"/>
    <property type="match status" value="1"/>
</dbReference>
<dbReference type="NCBIfam" id="TIGR00254">
    <property type="entry name" value="GGDEF"/>
    <property type="match status" value="1"/>
</dbReference>
<feature type="domain" description="PAC" evidence="3">
    <location>
        <begin position="83"/>
        <end position="135"/>
    </location>
</feature>
<evidence type="ECO:0000313" key="6">
    <source>
        <dbReference type="EMBL" id="MFC6392416.1"/>
    </source>
</evidence>
<keyword evidence="7" id="KW-1185">Reference proteome</keyword>
<protein>
    <submittedName>
        <fullName evidence="6">EAL domain-containing protein</fullName>
    </submittedName>
</protein>
<feature type="domain" description="EAL" evidence="4">
    <location>
        <begin position="428"/>
        <end position="678"/>
    </location>
</feature>
<dbReference type="SMART" id="SM00052">
    <property type="entry name" value="EAL"/>
    <property type="match status" value="1"/>
</dbReference>
<evidence type="ECO:0000259" key="2">
    <source>
        <dbReference type="PROSITE" id="PS50112"/>
    </source>
</evidence>
<comment type="caution">
    <text evidence="6">The sequence shown here is derived from an EMBL/GenBank/DDBJ whole genome shotgun (WGS) entry which is preliminary data.</text>
</comment>
<dbReference type="CDD" id="cd01949">
    <property type="entry name" value="GGDEF"/>
    <property type="match status" value="1"/>
</dbReference>
<dbReference type="Pfam" id="PF13426">
    <property type="entry name" value="PAS_9"/>
    <property type="match status" value="1"/>
</dbReference>
<proteinExistence type="predicted"/>
<dbReference type="PROSITE" id="PS50113">
    <property type="entry name" value="PAC"/>
    <property type="match status" value="1"/>
</dbReference>
<dbReference type="InterPro" id="IPR001633">
    <property type="entry name" value="EAL_dom"/>
</dbReference>
<reference evidence="7" key="1">
    <citation type="journal article" date="2019" name="Int. J. Syst. Evol. Microbiol.">
        <title>The Global Catalogue of Microorganisms (GCM) 10K type strain sequencing project: providing services to taxonomists for standard genome sequencing and annotation.</title>
        <authorList>
            <consortium name="The Broad Institute Genomics Platform"/>
            <consortium name="The Broad Institute Genome Sequencing Center for Infectious Disease"/>
            <person name="Wu L."/>
            <person name="Ma J."/>
        </authorList>
    </citation>
    <scope>NUCLEOTIDE SEQUENCE [LARGE SCALE GENOMIC DNA]</scope>
    <source>
        <strain evidence="7">CCUG 36916</strain>
    </source>
</reference>
<dbReference type="RefSeq" id="WP_246482108.1">
    <property type="nucleotide sequence ID" value="NZ_JBHSTT010000098.1"/>
</dbReference>
<dbReference type="SMART" id="SM00267">
    <property type="entry name" value="GGDEF"/>
    <property type="match status" value="1"/>
</dbReference>
<dbReference type="PROSITE" id="PS50112">
    <property type="entry name" value="PAS"/>
    <property type="match status" value="1"/>
</dbReference>
<name>A0ABW1WVA1_9HYPH</name>
<dbReference type="EMBL" id="JBHSTT010000098">
    <property type="protein sequence ID" value="MFC6392416.1"/>
    <property type="molecule type" value="Genomic_DNA"/>
</dbReference>